<comment type="caution">
    <text evidence="7">The sequence shown here is derived from an EMBL/GenBank/DDBJ whole genome shotgun (WGS) entry which is preliminary data.</text>
</comment>
<organism evidence="7 8">
    <name type="scientific">Methanobrevibacter arboriphilus JCM 13429 = DSM 1125</name>
    <dbReference type="NCBI Taxonomy" id="1300164"/>
    <lineage>
        <taxon>Archaea</taxon>
        <taxon>Methanobacteriati</taxon>
        <taxon>Methanobacteriota</taxon>
        <taxon>Methanomada group</taxon>
        <taxon>Methanobacteria</taxon>
        <taxon>Methanobacteriales</taxon>
        <taxon>Methanobacteriaceae</taxon>
        <taxon>Methanobrevibacter</taxon>
    </lineage>
</organism>
<accession>A0A1V6N399</accession>
<dbReference type="Gene3D" id="3.30.70.2580">
    <property type="match status" value="1"/>
</dbReference>
<dbReference type="CDD" id="cd02440">
    <property type="entry name" value="AdoMet_MTases"/>
    <property type="match status" value="1"/>
</dbReference>
<dbReference type="RefSeq" id="WP_080460232.1">
    <property type="nucleotide sequence ID" value="NZ_JXMW01000006.1"/>
</dbReference>
<keyword evidence="5" id="KW-0819">tRNA processing</keyword>
<dbReference type="InterPro" id="IPR030382">
    <property type="entry name" value="MeTrfase_TRM5/TYW2"/>
</dbReference>
<dbReference type="GO" id="GO:0002939">
    <property type="term" value="P:tRNA N1-guanine methylation"/>
    <property type="evidence" value="ECO:0007669"/>
    <property type="project" value="TreeGrafter"/>
</dbReference>
<dbReference type="Pfam" id="PF25133">
    <property type="entry name" value="TYW2_N_2"/>
    <property type="match status" value="1"/>
</dbReference>
<dbReference type="Pfam" id="PF02475">
    <property type="entry name" value="TRM5-TYW2_MTfase"/>
    <property type="match status" value="1"/>
</dbReference>
<evidence type="ECO:0000256" key="3">
    <source>
        <dbReference type="ARBA" id="ARBA00022679"/>
    </source>
</evidence>
<evidence type="ECO:0000256" key="1">
    <source>
        <dbReference type="ARBA" id="ARBA00022490"/>
    </source>
</evidence>
<reference evidence="7 8" key="1">
    <citation type="submission" date="2014-12" db="EMBL/GenBank/DDBJ databases">
        <title>Genome sequence of Methanobrevibacter arboriphilicus DH1, DSM1125.</title>
        <authorList>
            <person name="Poehlein A."/>
            <person name="Thauer R.K."/>
            <person name="Seedorf H."/>
            <person name="Daniel R."/>
        </authorList>
    </citation>
    <scope>NUCLEOTIDE SEQUENCE [LARGE SCALE GENOMIC DNA]</scope>
    <source>
        <strain evidence="7 8">DH1</strain>
    </source>
</reference>
<dbReference type="PANTHER" id="PTHR23245">
    <property type="entry name" value="TRNA METHYLTRANSFERASE"/>
    <property type="match status" value="1"/>
</dbReference>
<name>A0A1V6N399_METAZ</name>
<evidence type="ECO:0000313" key="7">
    <source>
        <dbReference type="EMBL" id="OQD59149.1"/>
    </source>
</evidence>
<keyword evidence="4" id="KW-0949">S-adenosyl-L-methionine</keyword>
<dbReference type="Pfam" id="PF18093">
    <property type="entry name" value="Trm5_N"/>
    <property type="match status" value="1"/>
</dbReference>
<dbReference type="Gene3D" id="3.30.300.110">
    <property type="entry name" value="Met-10+ protein-like domains"/>
    <property type="match status" value="1"/>
</dbReference>
<evidence type="ECO:0000256" key="5">
    <source>
        <dbReference type="ARBA" id="ARBA00022694"/>
    </source>
</evidence>
<dbReference type="Proteomes" id="UP000191661">
    <property type="component" value="Unassembled WGS sequence"/>
</dbReference>
<dbReference type="InterPro" id="IPR040601">
    <property type="entry name" value="Trm5a/b_N"/>
</dbReference>
<dbReference type="AlphaFoldDB" id="A0A1V6N399"/>
<sequence length="356" mass="41122">MLTIKVPLKHIEEVREILMETEIISRNYKILTENNFGYIPINKEIVNVKLKGNIEKELKKNTKEKIHFEIVDKDLKEVKKKPRSLTEHLKGKLTEKEIEDLKTSFDIIGDTVILEIPEDLEDQKNVIGNAALAFTGRKSVFMKKSAVEGVTRTRKLELIAGEDSYETIHKEHGARLKLDVKKVYFSPRLATERKRLAKQVKDGEIILDMFAGIGPFPILIAKEHEVDIYATDINKEAIKYMKNNIEINKLKGKIRPILGDINKIAEEKFIKENIRFDRIIMNLPGTAKDFLELAMSLVNNKGIIHYYEFSDGYESAIKRIEKIAKKQNKSFKILNTRKVKSSSPKEWHIVVDVQIR</sequence>
<dbReference type="PROSITE" id="PS51684">
    <property type="entry name" value="SAM_MT_TRM5_TYW2"/>
    <property type="match status" value="1"/>
</dbReference>
<dbReference type="GO" id="GO:0005737">
    <property type="term" value="C:cytoplasm"/>
    <property type="evidence" value="ECO:0007669"/>
    <property type="project" value="TreeGrafter"/>
</dbReference>
<dbReference type="EMBL" id="JXMW01000006">
    <property type="protein sequence ID" value="OQD59149.1"/>
    <property type="molecule type" value="Genomic_DNA"/>
</dbReference>
<dbReference type="PANTHER" id="PTHR23245:SF36">
    <property type="entry name" value="TRNA (GUANINE(37)-N1)-METHYLTRANSFERASE"/>
    <property type="match status" value="1"/>
</dbReference>
<dbReference type="Gene3D" id="3.40.50.150">
    <property type="entry name" value="Vaccinia Virus protein VP39"/>
    <property type="match status" value="1"/>
</dbReference>
<keyword evidence="1" id="KW-0963">Cytoplasm</keyword>
<feature type="domain" description="SAM-dependent methyltransferase TRM5/TYW2-type" evidence="6">
    <location>
        <begin position="105"/>
        <end position="356"/>
    </location>
</feature>
<gene>
    <name evidence="7" type="ORF">MBBAR_6c02610</name>
</gene>
<protein>
    <submittedName>
        <fullName evidence="7">Putative methyltransferase</fullName>
    </submittedName>
</protein>
<proteinExistence type="predicted"/>
<dbReference type="OrthoDB" id="8079at2157"/>
<keyword evidence="3 7" id="KW-0808">Transferase</keyword>
<dbReference type="InterPro" id="IPR056743">
    <property type="entry name" value="TRM5-TYW2-like_MTfase"/>
</dbReference>
<evidence type="ECO:0000256" key="4">
    <source>
        <dbReference type="ARBA" id="ARBA00022691"/>
    </source>
</evidence>
<dbReference type="GO" id="GO:0008175">
    <property type="term" value="F:tRNA methyltransferase activity"/>
    <property type="evidence" value="ECO:0007669"/>
    <property type="project" value="TreeGrafter"/>
</dbReference>
<evidence type="ECO:0000256" key="2">
    <source>
        <dbReference type="ARBA" id="ARBA00022603"/>
    </source>
</evidence>
<keyword evidence="2 7" id="KW-0489">Methyltransferase</keyword>
<keyword evidence="8" id="KW-1185">Reference proteome</keyword>
<evidence type="ECO:0000313" key="8">
    <source>
        <dbReference type="Proteomes" id="UP000191661"/>
    </source>
</evidence>
<dbReference type="SUPFAM" id="SSF53335">
    <property type="entry name" value="S-adenosyl-L-methionine-dependent methyltransferases"/>
    <property type="match status" value="1"/>
</dbReference>
<dbReference type="InterPro" id="IPR029063">
    <property type="entry name" value="SAM-dependent_MTases_sf"/>
</dbReference>
<evidence type="ECO:0000259" key="6">
    <source>
        <dbReference type="PROSITE" id="PS51684"/>
    </source>
</evidence>
<dbReference type="InterPro" id="IPR056744">
    <property type="entry name" value="TRM5/TYW2-like_N"/>
</dbReference>